<evidence type="ECO:0000313" key="3">
    <source>
        <dbReference type="Proteomes" id="UP000593577"/>
    </source>
</evidence>
<comment type="caution">
    <text evidence="2">The sequence shown here is derived from an EMBL/GenBank/DDBJ whole genome shotgun (WGS) entry which is preliminary data.</text>
</comment>
<dbReference type="InterPro" id="IPR007750">
    <property type="entry name" value="DUF674"/>
</dbReference>
<dbReference type="PANTHER" id="PTHR33103">
    <property type="entry name" value="OS01G0153900 PROTEIN"/>
    <property type="match status" value="1"/>
</dbReference>
<sequence length="190" mass="21901">MEYRSLVGCLLYFVATRLDIMFVVSLLSRFMHCYNIVYFKAAKRVLRYVKGTLDYEVKFEKAKELKLIGLRMSDELWPAMLQQTSIEAEPMQQQHFVHMQLDLVLLKRVLYAEAGKDFIDFLFDLFLLPVETIIRLLANQTMVGCLANLYDNVKNLGDAYILPTTSKDAFLKPKSSSILATDHVPLVAKH</sequence>
<keyword evidence="1" id="KW-1133">Transmembrane helix</keyword>
<feature type="transmembrane region" description="Helical" evidence="1">
    <location>
        <begin position="20"/>
        <end position="39"/>
    </location>
</feature>
<proteinExistence type="predicted"/>
<dbReference type="Pfam" id="PF05056">
    <property type="entry name" value="DUF674"/>
    <property type="match status" value="1"/>
</dbReference>
<keyword evidence="3" id="KW-1185">Reference proteome</keyword>
<evidence type="ECO:0000256" key="1">
    <source>
        <dbReference type="SAM" id="Phobius"/>
    </source>
</evidence>
<gene>
    <name evidence="2" type="ORF">Goari_003493</name>
</gene>
<accession>A0A7J8YBL7</accession>
<keyword evidence="1" id="KW-0812">Transmembrane</keyword>
<dbReference type="Proteomes" id="UP000593577">
    <property type="component" value="Unassembled WGS sequence"/>
</dbReference>
<organism evidence="2 3">
    <name type="scientific">Gossypium aridum</name>
    <name type="common">American cotton</name>
    <name type="synonym">Erioxylum aridum</name>
    <dbReference type="NCBI Taxonomy" id="34290"/>
    <lineage>
        <taxon>Eukaryota</taxon>
        <taxon>Viridiplantae</taxon>
        <taxon>Streptophyta</taxon>
        <taxon>Embryophyta</taxon>
        <taxon>Tracheophyta</taxon>
        <taxon>Spermatophyta</taxon>
        <taxon>Magnoliopsida</taxon>
        <taxon>eudicotyledons</taxon>
        <taxon>Gunneridae</taxon>
        <taxon>Pentapetalae</taxon>
        <taxon>rosids</taxon>
        <taxon>malvids</taxon>
        <taxon>Malvales</taxon>
        <taxon>Malvaceae</taxon>
        <taxon>Malvoideae</taxon>
        <taxon>Gossypium</taxon>
    </lineage>
</organism>
<name>A0A7J8YBL7_GOSAI</name>
<dbReference type="EMBL" id="JABFAA010000011">
    <property type="protein sequence ID" value="MBA0696976.1"/>
    <property type="molecule type" value="Genomic_DNA"/>
</dbReference>
<dbReference type="AlphaFoldDB" id="A0A7J8YBL7"/>
<protein>
    <recommendedName>
        <fullName evidence="4">Reverse transcriptase Ty1/copia-type domain-containing protein</fullName>
    </recommendedName>
</protein>
<reference evidence="2 3" key="1">
    <citation type="journal article" date="2019" name="Genome Biol. Evol.">
        <title>Insights into the evolution of the New World diploid cottons (Gossypium, subgenus Houzingenia) based on genome sequencing.</title>
        <authorList>
            <person name="Grover C.E."/>
            <person name="Arick M.A. 2nd"/>
            <person name="Thrash A."/>
            <person name="Conover J.L."/>
            <person name="Sanders W.S."/>
            <person name="Peterson D.G."/>
            <person name="Frelichowski J.E."/>
            <person name="Scheffler J.A."/>
            <person name="Scheffler B.E."/>
            <person name="Wendel J.F."/>
        </authorList>
    </citation>
    <scope>NUCLEOTIDE SEQUENCE [LARGE SCALE GENOMIC DNA]</scope>
    <source>
        <strain evidence="2">185</strain>
        <tissue evidence="2">Leaf</tissue>
    </source>
</reference>
<keyword evidence="1" id="KW-0472">Membrane</keyword>
<evidence type="ECO:0000313" key="2">
    <source>
        <dbReference type="EMBL" id="MBA0696976.1"/>
    </source>
</evidence>
<dbReference type="PANTHER" id="PTHR33103:SF110">
    <property type="entry name" value="DUF674 FAMILY PROTEIN"/>
    <property type="match status" value="1"/>
</dbReference>
<evidence type="ECO:0008006" key="4">
    <source>
        <dbReference type="Google" id="ProtNLM"/>
    </source>
</evidence>